<comment type="caution">
    <text evidence="10">The sequence shown here is derived from an EMBL/GenBank/DDBJ whole genome shotgun (WGS) entry which is preliminary data.</text>
</comment>
<evidence type="ECO:0000256" key="6">
    <source>
        <dbReference type="ARBA" id="ARBA00023186"/>
    </source>
</evidence>
<dbReference type="RefSeq" id="WP_173082257.1">
    <property type="nucleotide sequence ID" value="NZ_BLTE01000004.1"/>
</dbReference>
<comment type="similarity">
    <text evidence="2 7">Belongs to the ClpX chaperone family. HslU subfamily.</text>
</comment>
<dbReference type="CDD" id="cd19498">
    <property type="entry name" value="RecA-like_HslU"/>
    <property type="match status" value="1"/>
</dbReference>
<dbReference type="EMBL" id="BLTE01000004">
    <property type="protein sequence ID" value="GFK93330.1"/>
    <property type="molecule type" value="Genomic_DNA"/>
</dbReference>
<dbReference type="GO" id="GO:0009376">
    <property type="term" value="C:HslUV protease complex"/>
    <property type="evidence" value="ECO:0007669"/>
    <property type="project" value="UniProtKB-UniRule"/>
</dbReference>
<dbReference type="PANTHER" id="PTHR48102:SF3">
    <property type="entry name" value="ATP-DEPENDENT PROTEASE ATPASE SUBUNIT HSLU"/>
    <property type="match status" value="1"/>
</dbReference>
<evidence type="ECO:0000256" key="5">
    <source>
        <dbReference type="ARBA" id="ARBA00022840"/>
    </source>
</evidence>
<keyword evidence="5 7" id="KW-0067">ATP-binding</keyword>
<dbReference type="NCBIfam" id="NF003544">
    <property type="entry name" value="PRK05201.1"/>
    <property type="match status" value="1"/>
</dbReference>
<evidence type="ECO:0000256" key="1">
    <source>
        <dbReference type="ARBA" id="ARBA00004496"/>
    </source>
</evidence>
<dbReference type="InterPro" id="IPR003593">
    <property type="entry name" value="AAA+_ATPase"/>
</dbReference>
<keyword evidence="4 7" id="KW-0547">Nucleotide-binding</keyword>
<dbReference type="HAMAP" id="MF_00249">
    <property type="entry name" value="HslU"/>
    <property type="match status" value="1"/>
</dbReference>
<dbReference type="InterPro" id="IPR050052">
    <property type="entry name" value="ATP-dep_Clp_protease_ClpX"/>
</dbReference>
<dbReference type="FunFam" id="3.40.50.300:FF:000220">
    <property type="entry name" value="ATP-dependent protease ATPase subunit HslU"/>
    <property type="match status" value="1"/>
</dbReference>
<evidence type="ECO:0000313" key="10">
    <source>
        <dbReference type="EMBL" id="GFK93330.1"/>
    </source>
</evidence>
<evidence type="ECO:0000259" key="8">
    <source>
        <dbReference type="SMART" id="SM00382"/>
    </source>
</evidence>
<comment type="function">
    <text evidence="7">ATPase subunit of a proteasome-like degradation complex; this subunit has chaperone activity. The binding of ATP and its subsequent hydrolysis by HslU are essential for unfolding of protein substrates subsequently hydrolyzed by HslV. HslU recognizes the N-terminal part of its protein substrates and unfolds these before they are guided to HslV for hydrolysis.</text>
</comment>
<evidence type="ECO:0000256" key="4">
    <source>
        <dbReference type="ARBA" id="ARBA00022741"/>
    </source>
</evidence>
<evidence type="ECO:0000313" key="11">
    <source>
        <dbReference type="Proteomes" id="UP000494245"/>
    </source>
</evidence>
<dbReference type="InterPro" id="IPR003959">
    <property type="entry name" value="ATPase_AAA_core"/>
</dbReference>
<dbReference type="InterPro" id="IPR019489">
    <property type="entry name" value="Clp_ATPase_C"/>
</dbReference>
<dbReference type="GO" id="GO:0008233">
    <property type="term" value="F:peptidase activity"/>
    <property type="evidence" value="ECO:0007669"/>
    <property type="project" value="UniProtKB-KW"/>
</dbReference>
<dbReference type="GO" id="GO:0016887">
    <property type="term" value="F:ATP hydrolysis activity"/>
    <property type="evidence" value="ECO:0007669"/>
    <property type="project" value="InterPro"/>
</dbReference>
<keyword evidence="10" id="KW-0645">Protease</keyword>
<dbReference type="Pfam" id="PF07724">
    <property type="entry name" value="AAA_2"/>
    <property type="match status" value="1"/>
</dbReference>
<keyword evidence="6 7" id="KW-0143">Chaperone</keyword>
<name>A0A6V8LQR5_9BACT</name>
<evidence type="ECO:0000256" key="2">
    <source>
        <dbReference type="ARBA" id="ARBA00009771"/>
    </source>
</evidence>
<keyword evidence="10" id="KW-0378">Hydrolase</keyword>
<feature type="binding site" evidence="7">
    <location>
        <position position="18"/>
    </location>
    <ligand>
        <name>ATP</name>
        <dbReference type="ChEBI" id="CHEBI:30616"/>
    </ligand>
</feature>
<evidence type="ECO:0000256" key="7">
    <source>
        <dbReference type="HAMAP-Rule" id="MF_00249"/>
    </source>
</evidence>
<dbReference type="GO" id="GO:0043335">
    <property type="term" value="P:protein unfolding"/>
    <property type="evidence" value="ECO:0007669"/>
    <property type="project" value="UniProtKB-UniRule"/>
</dbReference>
<feature type="binding site" evidence="7">
    <location>
        <begin position="60"/>
        <end position="65"/>
    </location>
    <ligand>
        <name>ATP</name>
        <dbReference type="ChEBI" id="CHEBI:30616"/>
    </ligand>
</feature>
<feature type="binding site" evidence="7">
    <location>
        <position position="274"/>
    </location>
    <ligand>
        <name>ATP</name>
        <dbReference type="ChEBI" id="CHEBI:30616"/>
    </ligand>
</feature>
<keyword evidence="3 7" id="KW-0963">Cytoplasm</keyword>
<dbReference type="InterPro" id="IPR027417">
    <property type="entry name" value="P-loop_NTPase"/>
</dbReference>
<evidence type="ECO:0000259" key="9">
    <source>
        <dbReference type="SMART" id="SM01086"/>
    </source>
</evidence>
<dbReference type="SMART" id="SM01086">
    <property type="entry name" value="ClpB_D2-small"/>
    <property type="match status" value="1"/>
</dbReference>
<reference evidence="10 11" key="1">
    <citation type="submission" date="2020-04" db="EMBL/GenBank/DDBJ databases">
        <authorList>
            <consortium name="Desulfovibrio sp. FSS-1 genome sequencing consortium"/>
            <person name="Shimoshige H."/>
            <person name="Kobayashi H."/>
            <person name="Maekawa T."/>
        </authorList>
    </citation>
    <scope>NUCLEOTIDE SEQUENCE [LARGE SCALE GENOMIC DNA]</scope>
    <source>
        <strain evidence="10 11">SIID29052-01</strain>
    </source>
</reference>
<proteinExistence type="inferred from homology"/>
<dbReference type="Gene3D" id="3.40.50.300">
    <property type="entry name" value="P-loop containing nucleotide triphosphate hydrolases"/>
    <property type="match status" value="2"/>
</dbReference>
<dbReference type="NCBIfam" id="TIGR00390">
    <property type="entry name" value="hslU"/>
    <property type="match status" value="1"/>
</dbReference>
<dbReference type="PANTHER" id="PTHR48102">
    <property type="entry name" value="ATP-DEPENDENT CLP PROTEASE ATP-BINDING SUBUNIT CLPX-LIKE, MITOCHONDRIAL-RELATED"/>
    <property type="match status" value="1"/>
</dbReference>
<dbReference type="FunFam" id="3.40.50.300:FF:000213">
    <property type="entry name" value="ATP-dependent protease ATPase subunit HslU"/>
    <property type="match status" value="1"/>
</dbReference>
<feature type="binding site" evidence="7">
    <location>
        <position position="341"/>
    </location>
    <ligand>
        <name>ATP</name>
        <dbReference type="ChEBI" id="CHEBI:30616"/>
    </ligand>
</feature>
<dbReference type="SMART" id="SM00382">
    <property type="entry name" value="AAA"/>
    <property type="match status" value="1"/>
</dbReference>
<evidence type="ECO:0000256" key="3">
    <source>
        <dbReference type="ARBA" id="ARBA00022490"/>
    </source>
</evidence>
<feature type="binding site" evidence="7">
    <location>
        <position position="413"/>
    </location>
    <ligand>
        <name>ATP</name>
        <dbReference type="ChEBI" id="CHEBI:30616"/>
    </ligand>
</feature>
<protein>
    <recommendedName>
        <fullName evidence="7">ATP-dependent protease ATPase subunit HslU</fullName>
    </recommendedName>
    <alternativeName>
        <fullName evidence="7">Unfoldase HslU</fullName>
    </alternativeName>
</protein>
<dbReference type="AlphaFoldDB" id="A0A6V8LQR5"/>
<feature type="domain" description="AAA+ ATPase" evidence="8">
    <location>
        <begin position="49"/>
        <end position="352"/>
    </location>
</feature>
<keyword evidence="11" id="KW-1185">Reference proteome</keyword>
<organism evidence="10 11">
    <name type="scientific">Fundidesulfovibrio magnetotacticus</name>
    <dbReference type="NCBI Taxonomy" id="2730080"/>
    <lineage>
        <taxon>Bacteria</taxon>
        <taxon>Pseudomonadati</taxon>
        <taxon>Thermodesulfobacteriota</taxon>
        <taxon>Desulfovibrionia</taxon>
        <taxon>Desulfovibrionales</taxon>
        <taxon>Desulfovibrionaceae</taxon>
        <taxon>Fundidesulfovibrio</taxon>
    </lineage>
</organism>
<dbReference type="InterPro" id="IPR004491">
    <property type="entry name" value="HslU"/>
</dbReference>
<comment type="subunit">
    <text evidence="7">A double ring-shaped homohexamer of HslV is capped on each side by a ring-shaped HslU homohexamer. The assembly of the HslU/HslV complex is dependent on binding of ATP.</text>
</comment>
<dbReference type="Gene3D" id="1.10.8.10">
    <property type="entry name" value="DNA helicase RuvA subunit, C-terminal domain"/>
    <property type="match status" value="1"/>
</dbReference>
<gene>
    <name evidence="7 10" type="primary">hslU</name>
    <name evidence="10" type="ORF">NNJEOMEG_01162</name>
</gene>
<dbReference type="Pfam" id="PF00004">
    <property type="entry name" value="AAA"/>
    <property type="match status" value="1"/>
</dbReference>
<dbReference type="Gene3D" id="1.10.8.60">
    <property type="match status" value="1"/>
</dbReference>
<dbReference type="Proteomes" id="UP000494245">
    <property type="component" value="Unassembled WGS sequence"/>
</dbReference>
<dbReference type="SUPFAM" id="SSF52540">
    <property type="entry name" value="P-loop containing nucleoside triphosphate hydrolases"/>
    <property type="match status" value="1"/>
</dbReference>
<dbReference type="GO" id="GO:0036402">
    <property type="term" value="F:proteasome-activating activity"/>
    <property type="evidence" value="ECO:0007669"/>
    <property type="project" value="UniProtKB-UniRule"/>
</dbReference>
<dbReference type="GO" id="GO:0005524">
    <property type="term" value="F:ATP binding"/>
    <property type="evidence" value="ECO:0007669"/>
    <property type="project" value="UniProtKB-UniRule"/>
</dbReference>
<accession>A0A6V8LQR5</accession>
<reference evidence="10 11" key="2">
    <citation type="submission" date="2020-05" db="EMBL/GenBank/DDBJ databases">
        <title>Draft genome sequence of Desulfovibrio sp. strainFSS-1.</title>
        <authorList>
            <person name="Shimoshige H."/>
            <person name="Kobayashi H."/>
            <person name="Maekawa T."/>
        </authorList>
    </citation>
    <scope>NUCLEOTIDE SEQUENCE [LARGE SCALE GENOMIC DNA]</scope>
    <source>
        <strain evidence="10 11">SIID29052-01</strain>
    </source>
</reference>
<comment type="subcellular location">
    <subcellularLocation>
        <location evidence="1 7">Cytoplasm</location>
    </subcellularLocation>
</comment>
<sequence>MNTLTPREIVSELDRYIVGQNPAKRMVAIAMRNRWRRRQVDPSLRDEIAPKNILMIGPTGVGKTEIARRLAKLAGCPFHKVEATKFTEVGYVGRDVESMVRDLMEIGVRLVREEESQKVRVKAEKAAEERLLDLLLPPTPGQGSSMGFASPLASAGGMGYGDAQPPSEEATSTREKLRALWRKGALDDKQVEMDVLQPSPTVEIMAMPGMEELGGQFKDMFSKVFPQKRRTRKLRVREAYDILIQEESEKLVDMDKVADAAKERVEQTGILFIDEIDKICGRGGQGGSGPDVSREGVQRDLLPVVEGCVVNTKYGMVRTDHILFIAAGAFHLSKPSDLAPELQGRFPLRVELSALGRDEFLRILTEPQNSLTVQYTALLATEGVRLEFPLEGLEEVADFAEKVNADTENIGARRLYTIMEKIVQDLSFDAPDRGGETVVIDREYVREKLKDVAEDRDLTRYIL</sequence>
<feature type="domain" description="Clp ATPase C-terminal" evidence="9">
    <location>
        <begin position="355"/>
        <end position="449"/>
    </location>
</feature>